<dbReference type="STRING" id="69332.A0A388M924"/>
<dbReference type="GO" id="GO:0045505">
    <property type="term" value="F:dynein intermediate chain binding"/>
    <property type="evidence" value="ECO:0007669"/>
    <property type="project" value="InterPro"/>
</dbReference>
<organism evidence="3 4">
    <name type="scientific">Chara braunii</name>
    <name type="common">Braun's stonewort</name>
    <dbReference type="NCBI Taxonomy" id="69332"/>
    <lineage>
        <taxon>Eukaryota</taxon>
        <taxon>Viridiplantae</taxon>
        <taxon>Streptophyta</taxon>
        <taxon>Charophyceae</taxon>
        <taxon>Charales</taxon>
        <taxon>Characeae</taxon>
        <taxon>Chara</taxon>
    </lineage>
</organism>
<feature type="domain" description="Dynein heavy chain AAA 5 extension" evidence="2">
    <location>
        <begin position="62"/>
        <end position="109"/>
    </location>
</feature>
<dbReference type="Pfam" id="PF17852">
    <property type="entry name" value="Dynein_AAA_lid"/>
    <property type="match status" value="2"/>
</dbReference>
<feature type="compositionally biased region" description="Polar residues" evidence="1">
    <location>
        <begin position="161"/>
        <end position="172"/>
    </location>
</feature>
<keyword evidence="4" id="KW-1185">Reference proteome</keyword>
<feature type="compositionally biased region" description="Polar residues" evidence="1">
    <location>
        <begin position="142"/>
        <end position="153"/>
    </location>
</feature>
<dbReference type="SUPFAM" id="SSF52540">
    <property type="entry name" value="P-loop containing nucleoside triphosphate hydrolases"/>
    <property type="match status" value="1"/>
</dbReference>
<sequence>MSETMNMMFEVQDLAAASPATVSRCGMVHVEPSMIGWLPLKTSWVETLPGSLHGNGPAMSMIESMFTWMIDPCMRFIRRECKETIPTSDINLPQSLMNVYESLLDDFKLVDMAAAAAMPTMVGNGGARGSHGGRAEGDQLHQETSTTQRNSSPPVIGTGKPQKQATSNGQQSFSIPTGKELDAYIQCMFAFALVWTIGGTIDLEGRLLFDQFFRSLLAHEENLGFNLGPGIDLQVPNWKFTLPFPEDGSVYDYFFDKEAIDWRPWFRILNNASPNTEAAFHEILVPTTDTARYSFLLDVMITHGKHILFGGSTGTGKTLYIKNKLSAGLDRSLYTNVCSTFSAQTDANQIQDIIDSKMDKRKKGVYGPPFGTCCVIFIDDVNMPAPDAYGSQPPVELLRQWMDHGGWYDREENAFRHLVDIQFVAAMAPPGGGRNSITARYLHHFHLISISDFDDKNLSAIFETVMDWWCQRSRLIHEVRSMFQA</sequence>
<accession>A0A388M924</accession>
<dbReference type="OrthoDB" id="5593012at2759"/>
<feature type="domain" description="Dynein heavy chain AAA 5 extension" evidence="2">
    <location>
        <begin position="176"/>
        <end position="265"/>
    </location>
</feature>
<dbReference type="AlphaFoldDB" id="A0A388M924"/>
<name>A0A388M924_CHABU</name>
<evidence type="ECO:0000313" key="3">
    <source>
        <dbReference type="EMBL" id="GBG90983.1"/>
    </source>
</evidence>
<dbReference type="Gene3D" id="3.40.50.300">
    <property type="entry name" value="P-loop containing nucleotide triphosphate hydrolases"/>
    <property type="match status" value="2"/>
</dbReference>
<dbReference type="InterPro" id="IPR026983">
    <property type="entry name" value="DHC"/>
</dbReference>
<dbReference type="GO" id="GO:0007018">
    <property type="term" value="P:microtubule-based movement"/>
    <property type="evidence" value="ECO:0007669"/>
    <property type="project" value="InterPro"/>
</dbReference>
<dbReference type="Gene3D" id="1.10.472.130">
    <property type="match status" value="1"/>
</dbReference>
<evidence type="ECO:0000256" key="1">
    <source>
        <dbReference type="SAM" id="MobiDB-lite"/>
    </source>
</evidence>
<dbReference type="GO" id="GO:0051959">
    <property type="term" value="F:dynein light intermediate chain binding"/>
    <property type="evidence" value="ECO:0007669"/>
    <property type="project" value="InterPro"/>
</dbReference>
<dbReference type="Proteomes" id="UP000265515">
    <property type="component" value="Unassembled WGS sequence"/>
</dbReference>
<dbReference type="PANTHER" id="PTHR45703">
    <property type="entry name" value="DYNEIN HEAVY CHAIN"/>
    <property type="match status" value="1"/>
</dbReference>
<feature type="region of interest" description="Disordered" evidence="1">
    <location>
        <begin position="124"/>
        <end position="172"/>
    </location>
</feature>
<comment type="caution">
    <text evidence="3">The sequence shown here is derived from an EMBL/GenBank/DDBJ whole genome shotgun (WGS) entry which is preliminary data.</text>
</comment>
<evidence type="ECO:0000259" key="2">
    <source>
        <dbReference type="Pfam" id="PF17852"/>
    </source>
</evidence>
<dbReference type="Pfam" id="PF12775">
    <property type="entry name" value="AAA_7"/>
    <property type="match status" value="1"/>
</dbReference>
<dbReference type="PANTHER" id="PTHR45703:SF38">
    <property type="entry name" value="DYNEINS HEAVY CHAIN"/>
    <property type="match status" value="1"/>
</dbReference>
<evidence type="ECO:0000313" key="4">
    <source>
        <dbReference type="Proteomes" id="UP000265515"/>
    </source>
</evidence>
<dbReference type="GO" id="GO:0030286">
    <property type="term" value="C:dynein complex"/>
    <property type="evidence" value="ECO:0007669"/>
    <property type="project" value="InterPro"/>
</dbReference>
<dbReference type="InterPro" id="IPR041466">
    <property type="entry name" value="Dynein_AAA5_ext"/>
</dbReference>
<protein>
    <recommendedName>
        <fullName evidence="2">Dynein heavy chain AAA 5 extension domain-containing protein</fullName>
    </recommendedName>
</protein>
<dbReference type="Gramene" id="GBG90983">
    <property type="protein sequence ID" value="GBG90983"/>
    <property type="gene ID" value="CBR_g51641"/>
</dbReference>
<proteinExistence type="predicted"/>
<gene>
    <name evidence="3" type="ORF">CBR_g51641</name>
</gene>
<dbReference type="EMBL" id="BFEA01000859">
    <property type="protein sequence ID" value="GBG90983.1"/>
    <property type="molecule type" value="Genomic_DNA"/>
</dbReference>
<dbReference type="InterPro" id="IPR027417">
    <property type="entry name" value="P-loop_NTPase"/>
</dbReference>
<reference evidence="3 4" key="1">
    <citation type="journal article" date="2018" name="Cell">
        <title>The Chara Genome: Secondary Complexity and Implications for Plant Terrestrialization.</title>
        <authorList>
            <person name="Nishiyama T."/>
            <person name="Sakayama H."/>
            <person name="Vries J.D."/>
            <person name="Buschmann H."/>
            <person name="Saint-Marcoux D."/>
            <person name="Ullrich K.K."/>
            <person name="Haas F.B."/>
            <person name="Vanderstraeten L."/>
            <person name="Becker D."/>
            <person name="Lang D."/>
            <person name="Vosolsobe S."/>
            <person name="Rombauts S."/>
            <person name="Wilhelmsson P.K.I."/>
            <person name="Janitza P."/>
            <person name="Kern R."/>
            <person name="Heyl A."/>
            <person name="Rumpler F."/>
            <person name="Villalobos L.I.A.C."/>
            <person name="Clay J.M."/>
            <person name="Skokan R."/>
            <person name="Toyoda A."/>
            <person name="Suzuki Y."/>
            <person name="Kagoshima H."/>
            <person name="Schijlen E."/>
            <person name="Tajeshwar N."/>
            <person name="Catarino B."/>
            <person name="Hetherington A.J."/>
            <person name="Saltykova A."/>
            <person name="Bonnot C."/>
            <person name="Breuninger H."/>
            <person name="Symeonidi A."/>
            <person name="Radhakrishnan G.V."/>
            <person name="Van Nieuwerburgh F."/>
            <person name="Deforce D."/>
            <person name="Chang C."/>
            <person name="Karol K.G."/>
            <person name="Hedrich R."/>
            <person name="Ulvskov P."/>
            <person name="Glockner G."/>
            <person name="Delwiche C.F."/>
            <person name="Petrasek J."/>
            <person name="Van de Peer Y."/>
            <person name="Friml J."/>
            <person name="Beilby M."/>
            <person name="Dolan L."/>
            <person name="Kohara Y."/>
            <person name="Sugano S."/>
            <person name="Fujiyama A."/>
            <person name="Delaux P.-M."/>
            <person name="Quint M."/>
            <person name="TheiBen G."/>
            <person name="Hagemann M."/>
            <person name="Harholt J."/>
            <person name="Dunand C."/>
            <person name="Zachgo S."/>
            <person name="Langdale J."/>
            <person name="Maumus F."/>
            <person name="Straeten D.V.D."/>
            <person name="Gould S.B."/>
            <person name="Rensing S.A."/>
        </authorList>
    </citation>
    <scope>NUCLEOTIDE SEQUENCE [LARGE SCALE GENOMIC DNA]</scope>
    <source>
        <strain evidence="3 4">S276</strain>
    </source>
</reference>